<dbReference type="Pfam" id="PF10387">
    <property type="entry name" value="DUF2442"/>
    <property type="match status" value="1"/>
</dbReference>
<dbReference type="EMBL" id="AGFM01000006">
    <property type="protein sequence ID" value="EHJ62805.1"/>
    <property type="molecule type" value="Genomic_DNA"/>
</dbReference>
<dbReference type="InterPro" id="IPR018841">
    <property type="entry name" value="DUF2442"/>
</dbReference>
<dbReference type="OrthoDB" id="337884at2"/>
<name>G6E7I2_9SPHN</name>
<sequence>MIVPLDHTICDVRFERRSLCVELGDGRLLCAPLEWFPILNAAKAGQLDGFEIAGDGLSISWPDLGETVSSDFLLARRTGSEKML</sequence>
<reference evidence="1 2" key="1">
    <citation type="journal article" date="2012" name="J. Bacteriol.">
        <title>Genome sequence of benzo(a)pyrene-degrading bacterium Novosphingobium pentaromativorans US6-1.</title>
        <authorList>
            <person name="Luo Y.R."/>
            <person name="Kang S.G."/>
            <person name="Kim S.J."/>
            <person name="Kim M.R."/>
            <person name="Li N."/>
            <person name="Lee J.H."/>
            <person name="Kwon K.K."/>
        </authorList>
    </citation>
    <scope>NUCLEOTIDE SEQUENCE [LARGE SCALE GENOMIC DNA]</scope>
    <source>
        <strain evidence="1 2">US6-1</strain>
    </source>
</reference>
<protein>
    <recommendedName>
        <fullName evidence="3">DUF2442 domain-containing protein</fullName>
    </recommendedName>
</protein>
<evidence type="ECO:0008006" key="3">
    <source>
        <dbReference type="Google" id="ProtNLM"/>
    </source>
</evidence>
<evidence type="ECO:0000313" key="2">
    <source>
        <dbReference type="Proteomes" id="UP000004030"/>
    </source>
</evidence>
<evidence type="ECO:0000313" key="1">
    <source>
        <dbReference type="EMBL" id="EHJ62805.1"/>
    </source>
</evidence>
<dbReference type="Proteomes" id="UP000004030">
    <property type="component" value="Unassembled WGS sequence"/>
</dbReference>
<dbReference type="Gene3D" id="3.30.2020.40">
    <property type="entry name" value="Uncharacterised protein PF10387, DUF2442"/>
    <property type="match status" value="1"/>
</dbReference>
<gene>
    <name evidence="1" type="ORF">NSU_0317</name>
</gene>
<proteinExistence type="predicted"/>
<dbReference type="AlphaFoldDB" id="G6E7I2"/>
<comment type="caution">
    <text evidence="1">The sequence shown here is derived from an EMBL/GenBank/DDBJ whole genome shotgun (WGS) entry which is preliminary data.</text>
</comment>
<dbReference type="RefSeq" id="WP_007011234.1">
    <property type="nucleotide sequence ID" value="NZ_AGFM01000006.1"/>
</dbReference>
<dbReference type="PATRIC" id="fig|1088721.3.peg.313"/>
<dbReference type="eggNOG" id="ENOG5032YT2">
    <property type="taxonomic scope" value="Bacteria"/>
</dbReference>
<dbReference type="STRING" id="1088721.JI59_18520"/>
<keyword evidence="2" id="KW-1185">Reference proteome</keyword>
<accession>G6E7I2</accession>
<organism evidence="1 2">
    <name type="scientific">Novosphingobium pentaromativorans US6-1</name>
    <dbReference type="NCBI Taxonomy" id="1088721"/>
    <lineage>
        <taxon>Bacteria</taxon>
        <taxon>Pseudomonadati</taxon>
        <taxon>Pseudomonadota</taxon>
        <taxon>Alphaproteobacteria</taxon>
        <taxon>Sphingomonadales</taxon>
        <taxon>Sphingomonadaceae</taxon>
        <taxon>Novosphingobium</taxon>
    </lineage>
</organism>